<dbReference type="GO" id="GO:0008757">
    <property type="term" value="F:S-adenosylmethionine-dependent methyltransferase activity"/>
    <property type="evidence" value="ECO:0007669"/>
    <property type="project" value="InterPro"/>
</dbReference>
<dbReference type="OrthoDB" id="9795864at2"/>
<evidence type="ECO:0000259" key="1">
    <source>
        <dbReference type="Pfam" id="PF08241"/>
    </source>
</evidence>
<organism evidence="2 3">
    <name type="scientific">Terribacillus aidingensis</name>
    <dbReference type="NCBI Taxonomy" id="586416"/>
    <lineage>
        <taxon>Bacteria</taxon>
        <taxon>Bacillati</taxon>
        <taxon>Bacillota</taxon>
        <taxon>Bacilli</taxon>
        <taxon>Bacillales</taxon>
        <taxon>Bacillaceae</taxon>
        <taxon>Terribacillus</taxon>
    </lineage>
</organism>
<name>A0A285NUJ7_9BACI</name>
<dbReference type="EMBL" id="OBEK01000002">
    <property type="protein sequence ID" value="SNZ11341.1"/>
    <property type="molecule type" value="Genomic_DNA"/>
</dbReference>
<dbReference type="GO" id="GO:0032259">
    <property type="term" value="P:methylation"/>
    <property type="evidence" value="ECO:0007669"/>
    <property type="project" value="UniProtKB-KW"/>
</dbReference>
<dbReference type="AlphaFoldDB" id="A0A285NUJ7"/>
<gene>
    <name evidence="2" type="ORF">SAMN05421503_2020</name>
</gene>
<dbReference type="InterPro" id="IPR052939">
    <property type="entry name" value="23S_rRNA_MeTrnsfrase_RlmA"/>
</dbReference>
<keyword evidence="2" id="KW-0808">Transferase</keyword>
<dbReference type="SUPFAM" id="SSF53335">
    <property type="entry name" value="S-adenosyl-L-methionine-dependent methyltransferases"/>
    <property type="match status" value="1"/>
</dbReference>
<reference evidence="3" key="1">
    <citation type="submission" date="2017-09" db="EMBL/GenBank/DDBJ databases">
        <authorList>
            <person name="Varghese N."/>
            <person name="Submissions S."/>
        </authorList>
    </citation>
    <scope>NUCLEOTIDE SEQUENCE [LARGE SCALE GENOMIC DNA]</scope>
    <source>
        <strain evidence="3">CGMCC 1.8913</strain>
    </source>
</reference>
<dbReference type="InterPro" id="IPR029063">
    <property type="entry name" value="SAM-dependent_MTases_sf"/>
</dbReference>
<dbReference type="CDD" id="cd02440">
    <property type="entry name" value="AdoMet_MTases"/>
    <property type="match status" value="1"/>
</dbReference>
<dbReference type="Gene3D" id="3.40.50.150">
    <property type="entry name" value="Vaccinia Virus protein VP39"/>
    <property type="match status" value="1"/>
</dbReference>
<dbReference type="PANTHER" id="PTHR43460:SF1">
    <property type="entry name" value="METHYLTRANSFERASE TYPE 11 DOMAIN-CONTAINING PROTEIN"/>
    <property type="match status" value="1"/>
</dbReference>
<accession>A0A285NUJ7</accession>
<sequence>MKLIDQLLQDAQKSFSGWDISFIEDTGRIQYELLPWSYGSEARKYLFEANSLLDMGTGGGEFLSKLLPLPHYTAATEGYLPNVPIAKERLEPLGVEVFQIDIDDELPFAAETFDLVLNKHESYSVSEVKRILRPDGLFLTQQVGGTDCTALNELLGASVNTAYQDWKLQTAAEELAGQLVVLEQQEAFPSMRFYDIGAVVFHLKAIPWQIPSFTIEAYRDCLMELHQFIEKKGFLDVKQHRFLLAAARK</sequence>
<dbReference type="PANTHER" id="PTHR43460">
    <property type="entry name" value="METHYLTRANSFERASE"/>
    <property type="match status" value="1"/>
</dbReference>
<dbReference type="Pfam" id="PF08241">
    <property type="entry name" value="Methyltransf_11"/>
    <property type="match status" value="1"/>
</dbReference>
<evidence type="ECO:0000313" key="2">
    <source>
        <dbReference type="EMBL" id="SNZ11341.1"/>
    </source>
</evidence>
<feature type="domain" description="Methyltransferase type 11" evidence="1">
    <location>
        <begin position="53"/>
        <end position="139"/>
    </location>
</feature>
<evidence type="ECO:0000313" key="3">
    <source>
        <dbReference type="Proteomes" id="UP000219356"/>
    </source>
</evidence>
<keyword evidence="2" id="KW-0489">Methyltransferase</keyword>
<protein>
    <submittedName>
        <fullName evidence="2">Methyltransferase domain-containing protein</fullName>
    </submittedName>
</protein>
<proteinExistence type="predicted"/>
<dbReference type="InterPro" id="IPR013216">
    <property type="entry name" value="Methyltransf_11"/>
</dbReference>
<dbReference type="RefSeq" id="WP_097041661.1">
    <property type="nucleotide sequence ID" value="NZ_OBEK01000002.1"/>
</dbReference>
<keyword evidence="3" id="KW-1185">Reference proteome</keyword>
<dbReference type="Proteomes" id="UP000219356">
    <property type="component" value="Unassembled WGS sequence"/>
</dbReference>